<dbReference type="Proteomes" id="UP000070163">
    <property type="component" value="Unassembled WGS sequence"/>
</dbReference>
<name>A0A133U3T3_9EURY</name>
<sequence length="74" mass="8442">MPCSFSINSSKTYGIIDKNLPHYNGGNANSQISKYYNRKKREKDSKRAAIAAARKLLTAMYYMLKKGEEYRAEG</sequence>
<organism evidence="1 2">
    <name type="scientific">candidate division MSBL1 archaeon SCGC-AAA259A05</name>
    <dbReference type="NCBI Taxonomy" id="1698259"/>
    <lineage>
        <taxon>Archaea</taxon>
        <taxon>Methanobacteriati</taxon>
        <taxon>Methanobacteriota</taxon>
        <taxon>candidate division MSBL1</taxon>
    </lineage>
</organism>
<proteinExistence type="predicted"/>
<accession>A0A133U3T3</accession>
<comment type="caution">
    <text evidence="1">The sequence shown here is derived from an EMBL/GenBank/DDBJ whole genome shotgun (WGS) entry which is preliminary data.</text>
</comment>
<dbReference type="EMBL" id="LHXJ01000118">
    <property type="protein sequence ID" value="KXA88836.1"/>
    <property type="molecule type" value="Genomic_DNA"/>
</dbReference>
<dbReference type="AlphaFoldDB" id="A0A133U3T3"/>
<evidence type="ECO:0000313" key="1">
    <source>
        <dbReference type="EMBL" id="KXA88836.1"/>
    </source>
</evidence>
<keyword evidence="2" id="KW-1185">Reference proteome</keyword>
<reference evidence="1 2" key="1">
    <citation type="journal article" date="2016" name="Sci. Rep.">
        <title>Metabolic traits of an uncultured archaeal lineage -MSBL1- from brine pools of the Red Sea.</title>
        <authorList>
            <person name="Mwirichia R."/>
            <person name="Alam I."/>
            <person name="Rashid M."/>
            <person name="Vinu M."/>
            <person name="Ba-Alawi W."/>
            <person name="Anthony Kamau A."/>
            <person name="Kamanda Ngugi D."/>
            <person name="Goker M."/>
            <person name="Klenk H.P."/>
            <person name="Bajic V."/>
            <person name="Stingl U."/>
        </authorList>
    </citation>
    <scope>NUCLEOTIDE SEQUENCE [LARGE SCALE GENOMIC DNA]</scope>
    <source>
        <strain evidence="1">SCGC-AAA259A05</strain>
    </source>
</reference>
<protein>
    <submittedName>
        <fullName evidence="1">Uncharacterized protein</fullName>
    </submittedName>
</protein>
<gene>
    <name evidence="1" type="ORF">AKJ57_06255</name>
</gene>
<evidence type="ECO:0000313" key="2">
    <source>
        <dbReference type="Proteomes" id="UP000070163"/>
    </source>
</evidence>